<dbReference type="RefSeq" id="WP_015409092.1">
    <property type="nucleotide sequence ID" value="NC_020388.1"/>
</dbReference>
<dbReference type="GO" id="GO:0016747">
    <property type="term" value="F:acyltransferase activity, transferring groups other than amino-acyl groups"/>
    <property type="evidence" value="ECO:0007669"/>
    <property type="project" value="InterPro"/>
</dbReference>
<feature type="region of interest" description="Disordered" evidence="3">
    <location>
        <begin position="1"/>
        <end position="21"/>
    </location>
</feature>
<dbReference type="AlphaFoldDB" id="M1Y1D3"/>
<dbReference type="HOGENOM" id="CLU_102818_0_0_2"/>
<dbReference type="Gene3D" id="3.40.630.30">
    <property type="match status" value="1"/>
</dbReference>
<feature type="domain" description="N-acetyltransferase" evidence="4">
    <location>
        <begin position="28"/>
        <end position="173"/>
    </location>
</feature>
<evidence type="ECO:0000256" key="1">
    <source>
        <dbReference type="ARBA" id="ARBA00022679"/>
    </source>
</evidence>
<dbReference type="eggNOG" id="arCOG00834">
    <property type="taxonomic scope" value="Archaea"/>
</dbReference>
<dbReference type="InterPro" id="IPR016181">
    <property type="entry name" value="Acyl_CoA_acyltransferase"/>
</dbReference>
<keyword evidence="2 5" id="KW-0012">Acyltransferase</keyword>
<dbReference type="STRING" id="268739.Nmlp_2107"/>
<dbReference type="Proteomes" id="UP000011867">
    <property type="component" value="Chromosome"/>
</dbReference>
<organism evidence="5 6">
    <name type="scientific">Natronomonas moolapensis (strain DSM 18674 / CECT 7526 / JCM 14361 / 8.8.11)</name>
    <dbReference type="NCBI Taxonomy" id="268739"/>
    <lineage>
        <taxon>Archaea</taxon>
        <taxon>Methanobacteriati</taxon>
        <taxon>Methanobacteriota</taxon>
        <taxon>Stenosarchaea group</taxon>
        <taxon>Halobacteria</taxon>
        <taxon>Halobacteriales</taxon>
        <taxon>Natronomonadaceae</taxon>
        <taxon>Natronomonas</taxon>
    </lineage>
</organism>
<keyword evidence="1 5" id="KW-0808">Transferase</keyword>
<dbReference type="PANTHER" id="PTHR43877">
    <property type="entry name" value="AMINOALKYLPHOSPHONATE N-ACETYLTRANSFERASE-RELATED-RELATED"/>
    <property type="match status" value="1"/>
</dbReference>
<dbReference type="CDD" id="cd04301">
    <property type="entry name" value="NAT_SF"/>
    <property type="match status" value="1"/>
</dbReference>
<evidence type="ECO:0000256" key="3">
    <source>
        <dbReference type="SAM" id="MobiDB-lite"/>
    </source>
</evidence>
<evidence type="ECO:0000313" key="5">
    <source>
        <dbReference type="EMBL" id="CCQ36289.1"/>
    </source>
</evidence>
<name>M1Y1D3_NATM8</name>
<dbReference type="EMBL" id="HF582854">
    <property type="protein sequence ID" value="CCQ36289.1"/>
    <property type="molecule type" value="Genomic_DNA"/>
</dbReference>
<dbReference type="InterPro" id="IPR050832">
    <property type="entry name" value="Bact_Acetyltransf"/>
</dbReference>
<gene>
    <name evidence="5" type="ordered locus">Nmlp_2107</name>
</gene>
<dbReference type="PANTHER" id="PTHR43877:SF2">
    <property type="entry name" value="AMINOALKYLPHOSPHONATE N-ACETYLTRANSFERASE-RELATED"/>
    <property type="match status" value="1"/>
</dbReference>
<dbReference type="GeneID" id="14651092"/>
<keyword evidence="6" id="KW-1185">Reference proteome</keyword>
<sequence length="176" mass="19718">MTREYPDDVAGPYEAPPYEFEDREGRVIEVERYDDGIEPLLEMYAAFDPEDRAQGIPPTNEDQIRTWLETLVEADALNVIAWHGEAPIGHAMLVPDDGGSFELAIFVLREYQNAGIGTGLIEGLLGAGREDGVERVWLSVERWNKPAITLYRKVGFRPTDDGSFELEMSARLTSDA</sequence>
<evidence type="ECO:0000313" key="6">
    <source>
        <dbReference type="Proteomes" id="UP000011867"/>
    </source>
</evidence>
<dbReference type="KEGG" id="nmo:Nmlp_2107"/>
<dbReference type="OrthoDB" id="51421at2157"/>
<evidence type="ECO:0000256" key="2">
    <source>
        <dbReference type="ARBA" id="ARBA00023315"/>
    </source>
</evidence>
<dbReference type="SUPFAM" id="SSF55729">
    <property type="entry name" value="Acyl-CoA N-acyltransferases (Nat)"/>
    <property type="match status" value="1"/>
</dbReference>
<proteinExistence type="predicted"/>
<dbReference type="Pfam" id="PF00583">
    <property type="entry name" value="Acetyltransf_1"/>
    <property type="match status" value="1"/>
</dbReference>
<dbReference type="PROSITE" id="PS51186">
    <property type="entry name" value="GNAT"/>
    <property type="match status" value="1"/>
</dbReference>
<dbReference type="InterPro" id="IPR000182">
    <property type="entry name" value="GNAT_dom"/>
</dbReference>
<protein>
    <submittedName>
        <fullName evidence="5">GNAT family acetyltransferase</fullName>
        <ecNumber evidence="5">2.3.1.-</ecNumber>
    </submittedName>
</protein>
<evidence type="ECO:0000259" key="4">
    <source>
        <dbReference type="PROSITE" id="PS51186"/>
    </source>
</evidence>
<dbReference type="EC" id="2.3.1.-" evidence="5"/>
<reference evidence="5 6" key="1">
    <citation type="journal article" date="2013" name="Genome Announc.">
        <title>Genome of the haloarchaeon Natronomonas moolapensis, a neutrophilic member of a previously haloalkaliphilic genus.</title>
        <authorList>
            <person name="Dyall-Smith M.L."/>
            <person name="Pfeiffer F."/>
            <person name="Oberwinkler T."/>
            <person name="Klee K."/>
            <person name="Rampp M."/>
            <person name="Palm P."/>
            <person name="Gross K."/>
            <person name="Schuster S.C."/>
            <person name="Oesterhelt D."/>
        </authorList>
    </citation>
    <scope>NUCLEOTIDE SEQUENCE [LARGE SCALE GENOMIC DNA]</scope>
    <source>
        <strain evidence="6">DSM 18674 / JCM 14361 / 8.8.11</strain>
    </source>
</reference>
<accession>M1Y1D3</accession>